<evidence type="ECO:0008006" key="5">
    <source>
        <dbReference type="Google" id="ProtNLM"/>
    </source>
</evidence>
<evidence type="ECO:0000313" key="4">
    <source>
        <dbReference type="Proteomes" id="UP001430149"/>
    </source>
</evidence>
<keyword evidence="1" id="KW-0175">Coiled coil</keyword>
<protein>
    <recommendedName>
        <fullName evidence="5">BZIP domain-containing protein</fullName>
    </recommendedName>
</protein>
<dbReference type="Proteomes" id="UP001430149">
    <property type="component" value="Unassembled WGS sequence"/>
</dbReference>
<accession>A0ABS2K1E9</accession>
<evidence type="ECO:0000256" key="1">
    <source>
        <dbReference type="SAM" id="Coils"/>
    </source>
</evidence>
<feature type="region of interest" description="Disordered" evidence="2">
    <location>
        <begin position="1"/>
        <end position="37"/>
    </location>
</feature>
<proteinExistence type="predicted"/>
<gene>
    <name evidence="3" type="ORF">ISP19_04135</name>
</gene>
<organism evidence="3 4">
    <name type="scientific">Dyella flava</name>
    <dbReference type="NCBI Taxonomy" id="1920170"/>
    <lineage>
        <taxon>Bacteria</taxon>
        <taxon>Pseudomonadati</taxon>
        <taxon>Pseudomonadota</taxon>
        <taxon>Gammaproteobacteria</taxon>
        <taxon>Lysobacterales</taxon>
        <taxon>Rhodanobacteraceae</taxon>
        <taxon>Dyella</taxon>
    </lineage>
</organism>
<name>A0ABS2K1E9_9GAMM</name>
<evidence type="ECO:0000256" key="2">
    <source>
        <dbReference type="SAM" id="MobiDB-lite"/>
    </source>
</evidence>
<keyword evidence="4" id="KW-1185">Reference proteome</keyword>
<evidence type="ECO:0000313" key="3">
    <source>
        <dbReference type="EMBL" id="MBM7124557.1"/>
    </source>
</evidence>
<comment type="caution">
    <text evidence="3">The sequence shown here is derived from an EMBL/GenBank/DDBJ whole genome shotgun (WGS) entry which is preliminary data.</text>
</comment>
<feature type="coiled-coil region" evidence="1">
    <location>
        <begin position="60"/>
        <end position="87"/>
    </location>
</feature>
<dbReference type="EMBL" id="JADIKE010000027">
    <property type="protein sequence ID" value="MBM7124557.1"/>
    <property type="molecule type" value="Genomic_DNA"/>
</dbReference>
<reference evidence="3" key="1">
    <citation type="submission" date="2020-10" db="EMBL/GenBank/DDBJ databases">
        <title>Phylogeny of dyella-like bacteria.</title>
        <authorList>
            <person name="Fu J."/>
        </authorList>
    </citation>
    <scope>NUCLEOTIDE SEQUENCE</scope>
    <source>
        <strain evidence="3">DHOC52</strain>
    </source>
</reference>
<sequence length="93" mass="10596">MVDPRDPGTIAMTFPLRPRRGRPPTGKAKSAAERMRAYRSRHVTVNTEVLRTVVTQCEQIRQLMDANQSLRQELDVLYAEMARLKVMLSTDPA</sequence>
<dbReference type="RefSeq" id="WP_204680079.1">
    <property type="nucleotide sequence ID" value="NZ_BSNR01000030.1"/>
</dbReference>